<protein>
    <recommendedName>
        <fullName evidence="3">F-box domain-containing protein</fullName>
    </recommendedName>
</protein>
<organism evidence="1 2">
    <name type="scientific">Aspergillus calidoustus</name>
    <dbReference type="NCBI Taxonomy" id="454130"/>
    <lineage>
        <taxon>Eukaryota</taxon>
        <taxon>Fungi</taxon>
        <taxon>Dikarya</taxon>
        <taxon>Ascomycota</taxon>
        <taxon>Pezizomycotina</taxon>
        <taxon>Eurotiomycetes</taxon>
        <taxon>Eurotiomycetidae</taxon>
        <taxon>Eurotiales</taxon>
        <taxon>Aspergillaceae</taxon>
        <taxon>Aspergillus</taxon>
        <taxon>Aspergillus subgen. Nidulantes</taxon>
    </lineage>
</organism>
<evidence type="ECO:0000313" key="1">
    <source>
        <dbReference type="EMBL" id="CEL05774.1"/>
    </source>
</evidence>
<proteinExistence type="predicted"/>
<dbReference type="EMBL" id="CDMC01000005">
    <property type="protein sequence ID" value="CEL05774.1"/>
    <property type="molecule type" value="Genomic_DNA"/>
</dbReference>
<keyword evidence="2" id="KW-1185">Reference proteome</keyword>
<sequence>MPTNTRAFITSLFYRRRLRYVAHRRKNGPITLAKRYIARRLCARRRKHHPSLSLAEVPLDILHLVFGLLPLASQACLALTCKPLYALFGHVLADESLAWPRQPRTIWDLMICGDPDFPRNQLVLLLEDGYWVYCSRCLKLHPRLRFTSSKRAAEGGDRWCKYMARVLDLCPCVALTFYDKVRLEECLRKGTMNPDLPPSIRHAFRLCTYQRQRCLLHECAMYDYESMFVSLKTRIILQGRHSIVLKSTYHLYFNLPPRYPRTNEFHYSDEESAVHQMEPLPICPDLNVLDSLFGTSTPENGCLLCGTEIVQIGMTVDGSFTVVECSRNIGGKDSWIKFSLGGRRYPNVDFRNGYLRHSGCILESRSKIPELPAGLELSCPLAVRLSLSWLTFHPARHSMSSSDDRGGGNMGKTVIILDDAGDAERFA</sequence>
<evidence type="ECO:0000313" key="2">
    <source>
        <dbReference type="Proteomes" id="UP000054771"/>
    </source>
</evidence>
<gene>
    <name evidence="1" type="ORF">ASPCAL06889</name>
</gene>
<evidence type="ECO:0008006" key="3">
    <source>
        <dbReference type="Google" id="ProtNLM"/>
    </source>
</evidence>
<name>A0A0U5G5C0_ASPCI</name>
<dbReference type="Proteomes" id="UP000054771">
    <property type="component" value="Unassembled WGS sequence"/>
</dbReference>
<accession>A0A0U5G5C0</accession>
<reference evidence="2" key="1">
    <citation type="journal article" date="2016" name="Genome Announc.">
        <title>Draft genome sequences of fungus Aspergillus calidoustus.</title>
        <authorList>
            <person name="Horn F."/>
            <person name="Linde J."/>
            <person name="Mattern D.J."/>
            <person name="Walther G."/>
            <person name="Guthke R."/>
            <person name="Scherlach K."/>
            <person name="Martin K."/>
            <person name="Brakhage A.A."/>
            <person name="Petzke L."/>
            <person name="Valiante V."/>
        </authorList>
    </citation>
    <scope>NUCLEOTIDE SEQUENCE [LARGE SCALE GENOMIC DNA]</scope>
    <source>
        <strain evidence="2">SF006504</strain>
    </source>
</reference>
<dbReference type="OrthoDB" id="4454461at2759"/>
<dbReference type="AlphaFoldDB" id="A0A0U5G5C0"/>